<gene>
    <name evidence="1" type="ORF">AVEN_238763_1</name>
</gene>
<dbReference type="EMBL" id="BGPR01053887">
    <property type="protein sequence ID" value="GBO30691.1"/>
    <property type="molecule type" value="Genomic_DNA"/>
</dbReference>
<dbReference type="Proteomes" id="UP000499080">
    <property type="component" value="Unassembled WGS sequence"/>
</dbReference>
<reference evidence="1 2" key="1">
    <citation type="journal article" date="2019" name="Sci. Rep.">
        <title>Orb-weaving spider Araneus ventricosus genome elucidates the spidroin gene catalogue.</title>
        <authorList>
            <person name="Kono N."/>
            <person name="Nakamura H."/>
            <person name="Ohtoshi R."/>
            <person name="Moran D.A.P."/>
            <person name="Shinohara A."/>
            <person name="Yoshida Y."/>
            <person name="Fujiwara M."/>
            <person name="Mori M."/>
            <person name="Tomita M."/>
            <person name="Arakawa K."/>
        </authorList>
    </citation>
    <scope>NUCLEOTIDE SEQUENCE [LARGE SCALE GENOMIC DNA]</scope>
</reference>
<accession>A0A4Y2W1E7</accession>
<comment type="caution">
    <text evidence="1">The sequence shown here is derived from an EMBL/GenBank/DDBJ whole genome shotgun (WGS) entry which is preliminary data.</text>
</comment>
<evidence type="ECO:0000313" key="1">
    <source>
        <dbReference type="EMBL" id="GBO30691.1"/>
    </source>
</evidence>
<dbReference type="AlphaFoldDB" id="A0A4Y2W1E7"/>
<proteinExistence type="predicted"/>
<name>A0A4Y2W1E7_ARAVE</name>
<sequence>MMTPELAFFLQASTPRHANGRMCGHYVRFNVQKAPYAADHQWNRVSNVEPSGPKAETLPLGHRGLSMVAKSCGSSLVIVYKKTVINLYFSPYVDKFSTLGNKGWLFTVDFGVKSSKCGSLGIRS</sequence>
<protein>
    <submittedName>
        <fullName evidence="1">Uncharacterized protein</fullName>
    </submittedName>
</protein>
<keyword evidence="2" id="KW-1185">Reference proteome</keyword>
<evidence type="ECO:0000313" key="2">
    <source>
        <dbReference type="Proteomes" id="UP000499080"/>
    </source>
</evidence>
<organism evidence="1 2">
    <name type="scientific">Araneus ventricosus</name>
    <name type="common">Orbweaver spider</name>
    <name type="synonym">Epeira ventricosa</name>
    <dbReference type="NCBI Taxonomy" id="182803"/>
    <lineage>
        <taxon>Eukaryota</taxon>
        <taxon>Metazoa</taxon>
        <taxon>Ecdysozoa</taxon>
        <taxon>Arthropoda</taxon>
        <taxon>Chelicerata</taxon>
        <taxon>Arachnida</taxon>
        <taxon>Araneae</taxon>
        <taxon>Araneomorphae</taxon>
        <taxon>Entelegynae</taxon>
        <taxon>Araneoidea</taxon>
        <taxon>Araneidae</taxon>
        <taxon>Araneus</taxon>
    </lineage>
</organism>